<dbReference type="OrthoDB" id="10263753at2759"/>
<protein>
    <submittedName>
        <fullName evidence="3">Uncharacterized protein</fullName>
    </submittedName>
</protein>
<dbReference type="PANTHER" id="PTHR19278:SF9">
    <property type="entry name" value="URIDINE 5'-MONOPHOSPHATE SYNTHASE"/>
    <property type="match status" value="1"/>
</dbReference>
<dbReference type="EMBL" id="OB686919">
    <property type="protein sequence ID" value="CAD7237338.1"/>
    <property type="molecule type" value="Genomic_DNA"/>
</dbReference>
<feature type="non-terminal residue" evidence="3">
    <location>
        <position position="75"/>
    </location>
</feature>
<evidence type="ECO:0000313" key="3">
    <source>
        <dbReference type="EMBL" id="CAD7237338.1"/>
    </source>
</evidence>
<dbReference type="GO" id="GO:0019856">
    <property type="term" value="P:pyrimidine nucleobase biosynthetic process"/>
    <property type="evidence" value="ECO:0007669"/>
    <property type="project" value="TreeGrafter"/>
</dbReference>
<organism evidence="3">
    <name type="scientific">Cyprideis torosa</name>
    <dbReference type="NCBI Taxonomy" id="163714"/>
    <lineage>
        <taxon>Eukaryota</taxon>
        <taxon>Metazoa</taxon>
        <taxon>Ecdysozoa</taxon>
        <taxon>Arthropoda</taxon>
        <taxon>Crustacea</taxon>
        <taxon>Oligostraca</taxon>
        <taxon>Ostracoda</taxon>
        <taxon>Podocopa</taxon>
        <taxon>Podocopida</taxon>
        <taxon>Cytherocopina</taxon>
        <taxon>Cytheroidea</taxon>
        <taxon>Cytherideidae</taxon>
        <taxon>Cyprideis</taxon>
    </lineage>
</organism>
<reference evidence="3" key="1">
    <citation type="submission" date="2020-11" db="EMBL/GenBank/DDBJ databases">
        <authorList>
            <person name="Tran Van P."/>
        </authorList>
    </citation>
    <scope>NUCLEOTIDE SEQUENCE</scope>
</reference>
<dbReference type="GO" id="GO:0004588">
    <property type="term" value="F:orotate phosphoribosyltransferase activity"/>
    <property type="evidence" value="ECO:0007669"/>
    <property type="project" value="TreeGrafter"/>
</dbReference>
<dbReference type="PANTHER" id="PTHR19278">
    <property type="entry name" value="OROTATE PHOSPHORIBOSYLTRANSFERASE"/>
    <property type="match status" value="1"/>
</dbReference>
<dbReference type="AlphaFoldDB" id="A0A7R8ZUC7"/>
<dbReference type="GO" id="GO:0006222">
    <property type="term" value="P:UMP biosynthetic process"/>
    <property type="evidence" value="ECO:0007669"/>
    <property type="project" value="TreeGrafter"/>
</dbReference>
<dbReference type="SUPFAM" id="SSF53271">
    <property type="entry name" value="PRTase-like"/>
    <property type="match status" value="1"/>
</dbReference>
<evidence type="ECO:0000256" key="1">
    <source>
        <dbReference type="ARBA" id="ARBA00004725"/>
    </source>
</evidence>
<dbReference type="Gene3D" id="3.40.50.2020">
    <property type="match status" value="1"/>
</dbReference>
<evidence type="ECO:0000256" key="2">
    <source>
        <dbReference type="ARBA" id="ARBA00022975"/>
    </source>
</evidence>
<comment type="pathway">
    <text evidence="1">Pyrimidine metabolism; UMP biosynthesis via de novo pathway.</text>
</comment>
<name>A0A7R8ZUC7_9CRUS</name>
<keyword evidence="2" id="KW-0665">Pyrimidine biosynthesis</keyword>
<accession>A0A7R8ZUC7</accession>
<feature type="non-terminal residue" evidence="3">
    <location>
        <position position="1"/>
    </location>
</feature>
<sequence length="75" mass="8015">RNFIADALVTEIREKYGKPDVIAGVATGAIALGALVADRMNLPMVYVRSSAKGHGRQNKVEGHLDKGARVVVVED</sequence>
<dbReference type="Pfam" id="PF00156">
    <property type="entry name" value="Pribosyltran"/>
    <property type="match status" value="1"/>
</dbReference>
<dbReference type="InterPro" id="IPR000836">
    <property type="entry name" value="PRTase_dom"/>
</dbReference>
<gene>
    <name evidence="3" type="ORF">CTOB1V02_LOCUS15153</name>
</gene>
<dbReference type="CDD" id="cd06223">
    <property type="entry name" value="PRTases_typeI"/>
    <property type="match status" value="1"/>
</dbReference>
<dbReference type="InterPro" id="IPR029057">
    <property type="entry name" value="PRTase-like"/>
</dbReference>
<proteinExistence type="predicted"/>